<protein>
    <recommendedName>
        <fullName evidence="4">coproporphyrinogen oxidase</fullName>
        <ecNumber evidence="4">1.3.3.3</ecNumber>
    </recommendedName>
</protein>
<dbReference type="EMBL" id="JACEIK010030802">
    <property type="protein sequence ID" value="MCE5166734.1"/>
    <property type="molecule type" value="Genomic_DNA"/>
</dbReference>
<evidence type="ECO:0000313" key="9">
    <source>
        <dbReference type="EMBL" id="MCE5166734.1"/>
    </source>
</evidence>
<accession>A0ABS8Y9J6</accession>
<evidence type="ECO:0000256" key="8">
    <source>
        <dbReference type="SAM" id="MobiDB-lite"/>
    </source>
</evidence>
<evidence type="ECO:0000256" key="2">
    <source>
        <dbReference type="ARBA" id="ARBA00010644"/>
    </source>
</evidence>
<dbReference type="Pfam" id="PF01218">
    <property type="entry name" value="Coprogen_oxidas"/>
    <property type="match status" value="1"/>
</dbReference>
<organism evidence="9 10">
    <name type="scientific">Datura stramonium</name>
    <name type="common">Jimsonweed</name>
    <name type="synonym">Common thornapple</name>
    <dbReference type="NCBI Taxonomy" id="4076"/>
    <lineage>
        <taxon>Eukaryota</taxon>
        <taxon>Viridiplantae</taxon>
        <taxon>Streptophyta</taxon>
        <taxon>Embryophyta</taxon>
        <taxon>Tracheophyta</taxon>
        <taxon>Spermatophyta</taxon>
        <taxon>Magnoliopsida</taxon>
        <taxon>eudicotyledons</taxon>
        <taxon>Gunneridae</taxon>
        <taxon>Pentapetalae</taxon>
        <taxon>asterids</taxon>
        <taxon>lamiids</taxon>
        <taxon>Solanales</taxon>
        <taxon>Solanaceae</taxon>
        <taxon>Solanoideae</taxon>
        <taxon>Datureae</taxon>
        <taxon>Datura</taxon>
    </lineage>
</organism>
<evidence type="ECO:0000256" key="3">
    <source>
        <dbReference type="ARBA" id="ARBA00011738"/>
    </source>
</evidence>
<dbReference type="EC" id="1.3.3.3" evidence="4"/>
<feature type="region of interest" description="Disordered" evidence="8">
    <location>
        <begin position="1"/>
        <end position="29"/>
    </location>
</feature>
<evidence type="ECO:0000256" key="7">
    <source>
        <dbReference type="ARBA" id="ARBA00049102"/>
    </source>
</evidence>
<evidence type="ECO:0000256" key="4">
    <source>
        <dbReference type="ARBA" id="ARBA00012869"/>
    </source>
</evidence>
<dbReference type="PRINTS" id="PR00073">
    <property type="entry name" value="COPRGNOXDASE"/>
</dbReference>
<evidence type="ECO:0000313" key="10">
    <source>
        <dbReference type="Proteomes" id="UP000823775"/>
    </source>
</evidence>
<comment type="pathway">
    <text evidence="1">Porphyrin-containing compound metabolism; protoporphyrin-IX biosynthesis; protoporphyrinogen-IX from coproporphyrinogen-III (O2 route): step 1/1.</text>
</comment>
<comment type="catalytic activity">
    <reaction evidence="7">
        <text>coproporphyrinogen III + O2 + 2 H(+) = protoporphyrinogen IX + 2 CO2 + 2 H2O</text>
        <dbReference type="Rhea" id="RHEA:18257"/>
        <dbReference type="ChEBI" id="CHEBI:15377"/>
        <dbReference type="ChEBI" id="CHEBI:15378"/>
        <dbReference type="ChEBI" id="CHEBI:15379"/>
        <dbReference type="ChEBI" id="CHEBI:16526"/>
        <dbReference type="ChEBI" id="CHEBI:57307"/>
        <dbReference type="ChEBI" id="CHEBI:57309"/>
        <dbReference type="EC" id="1.3.3.3"/>
    </reaction>
</comment>
<dbReference type="Proteomes" id="UP000823775">
    <property type="component" value="Unassembled WGS sequence"/>
</dbReference>
<proteinExistence type="inferred from homology"/>
<dbReference type="SUPFAM" id="SSF102886">
    <property type="entry name" value="Coproporphyrinogen III oxidase"/>
    <property type="match status" value="1"/>
</dbReference>
<dbReference type="PANTHER" id="PTHR10755">
    <property type="entry name" value="COPROPORPHYRINOGEN III OXIDASE, MITOCHONDRIAL"/>
    <property type="match status" value="1"/>
</dbReference>
<feature type="compositionally biased region" description="Low complexity" evidence="8">
    <location>
        <begin position="7"/>
        <end position="29"/>
    </location>
</feature>
<name>A0ABS8Y9J6_DATST</name>
<sequence>MLTPILSSPSSSSTPFPYSPSLHSSSSSLTKSLYLPLTIPYRTTKKPTPNYSIQIQASSSSMIEKEVPESQKPQTFLRESDKGSSVASNSSSVRGRFEKMIREVQDSVCLALEEVDGGAKFKEDVWSRPGGGGGISRVLQDGAVWEKAGVNVSVVYGVMPPEAYRAARPTDNGDVKPGPVPFFAAGISSVLHPKNPFAPTLHFNYRYFETDAPKGHQQAKSCYSSITEFALGLYSYNCNSEE</sequence>
<feature type="region of interest" description="Disordered" evidence="8">
    <location>
        <begin position="62"/>
        <end position="91"/>
    </location>
</feature>
<evidence type="ECO:0000256" key="1">
    <source>
        <dbReference type="ARBA" id="ARBA00005168"/>
    </source>
</evidence>
<gene>
    <name evidence="9" type="ORF">HAX54_025383</name>
</gene>
<comment type="caution">
    <text evidence="9">The sequence shown here is derived from an EMBL/GenBank/DDBJ whole genome shotgun (WGS) entry which is preliminary data.</text>
</comment>
<dbReference type="PANTHER" id="PTHR10755:SF0">
    <property type="entry name" value="OXYGEN-DEPENDENT COPROPORPHYRINOGEN-III OXIDASE, MITOCHONDRIAL"/>
    <property type="match status" value="1"/>
</dbReference>
<keyword evidence="5" id="KW-0560">Oxidoreductase</keyword>
<dbReference type="InterPro" id="IPR036406">
    <property type="entry name" value="Coprogen_oxidase_aer_sf"/>
</dbReference>
<comment type="subunit">
    <text evidence="3">Homodimer.</text>
</comment>
<dbReference type="Gene3D" id="3.40.1500.10">
    <property type="entry name" value="Coproporphyrinogen III oxidase, aerobic"/>
    <property type="match status" value="1"/>
</dbReference>
<evidence type="ECO:0000256" key="5">
    <source>
        <dbReference type="ARBA" id="ARBA00023002"/>
    </source>
</evidence>
<dbReference type="InterPro" id="IPR001260">
    <property type="entry name" value="Coprogen_oxidase_aer"/>
</dbReference>
<reference evidence="9 10" key="1">
    <citation type="journal article" date="2021" name="BMC Genomics">
        <title>Datura genome reveals duplications of psychoactive alkaloid biosynthetic genes and high mutation rate following tissue culture.</title>
        <authorList>
            <person name="Rajewski A."/>
            <person name="Carter-House D."/>
            <person name="Stajich J."/>
            <person name="Litt A."/>
        </authorList>
    </citation>
    <scope>NUCLEOTIDE SEQUENCE [LARGE SCALE GENOMIC DNA]</scope>
    <source>
        <strain evidence="9">AR-01</strain>
    </source>
</reference>
<evidence type="ECO:0000256" key="6">
    <source>
        <dbReference type="ARBA" id="ARBA00023244"/>
    </source>
</evidence>
<keyword evidence="6" id="KW-0627">Porphyrin biosynthesis</keyword>
<keyword evidence="10" id="KW-1185">Reference proteome</keyword>
<comment type="similarity">
    <text evidence="2">Belongs to the aerobic coproporphyrinogen-III oxidase family.</text>
</comment>